<gene>
    <name evidence="3" type="ORF">LEP1GSC202_0387</name>
</gene>
<accession>A0A5E8HCZ7</accession>
<dbReference type="AlphaFoldDB" id="A0A5E8HCZ7"/>
<dbReference type="EMBL" id="AOGX02000028">
    <property type="protein sequence ID" value="EOQ87906.1"/>
    <property type="molecule type" value="Genomic_DNA"/>
</dbReference>
<name>A0A5E8HCZ7_9LEPT</name>
<dbReference type="Pfam" id="PF14338">
    <property type="entry name" value="Mrr_N"/>
    <property type="match status" value="1"/>
</dbReference>
<keyword evidence="3" id="KW-0540">Nuclease</keyword>
<evidence type="ECO:0000313" key="4">
    <source>
        <dbReference type="Proteomes" id="UP000013996"/>
    </source>
</evidence>
<keyword evidence="3" id="KW-0378">Hydrolase</keyword>
<evidence type="ECO:0000313" key="3">
    <source>
        <dbReference type="EMBL" id="EOQ87906.1"/>
    </source>
</evidence>
<dbReference type="InterPro" id="IPR052906">
    <property type="entry name" value="Type_IV_Methyl-Rstrct_Enzyme"/>
</dbReference>
<feature type="domain" description="Restriction endonuclease type IV Mrr" evidence="1">
    <location>
        <begin position="155"/>
        <end position="273"/>
    </location>
</feature>
<dbReference type="InterPro" id="IPR011335">
    <property type="entry name" value="Restrct_endonuc-II-like"/>
</dbReference>
<dbReference type="GO" id="GO:0015666">
    <property type="term" value="F:restriction endodeoxyribonuclease activity"/>
    <property type="evidence" value="ECO:0007669"/>
    <property type="project" value="TreeGrafter"/>
</dbReference>
<dbReference type="SUPFAM" id="SSF52980">
    <property type="entry name" value="Restriction endonuclease-like"/>
    <property type="match status" value="1"/>
</dbReference>
<dbReference type="InterPro" id="IPR011856">
    <property type="entry name" value="tRNA_endonuc-like_dom_sf"/>
</dbReference>
<comment type="caution">
    <text evidence="3">The sequence shown here is derived from an EMBL/GenBank/DDBJ whole genome shotgun (WGS) entry which is preliminary data.</text>
</comment>
<dbReference type="GO" id="GO:0003677">
    <property type="term" value="F:DNA binding"/>
    <property type="evidence" value="ECO:0007669"/>
    <property type="project" value="InterPro"/>
</dbReference>
<dbReference type="InterPro" id="IPR025745">
    <property type="entry name" value="Mrr-like_N_dom"/>
</dbReference>
<dbReference type="STRING" id="1249483.LEP1GSC202_0387"/>
<keyword evidence="3" id="KW-0255">Endonuclease</keyword>
<evidence type="ECO:0000259" key="1">
    <source>
        <dbReference type="Pfam" id="PF04471"/>
    </source>
</evidence>
<dbReference type="OrthoDB" id="9803736at2"/>
<dbReference type="Gene3D" id="3.40.1350.10">
    <property type="match status" value="1"/>
</dbReference>
<dbReference type="Pfam" id="PF04471">
    <property type="entry name" value="Mrr_cat"/>
    <property type="match status" value="1"/>
</dbReference>
<sequence>MKKNKKSEFVKWMGPILDALRTLGGSGTPKEVSKKVAEILDVPDEILEAKLKSGVQRFHNQVCWARQYLVWEGYLDSTKRGIWTISKTGENKTIDEKEGREIFLKWVDIHTSRRKNKEDSDDDELVESIDEVESISDNNTLINLDHREELLKILRLMSWQNFEKFSLLLLRENGLTDLKLTGGSKDDGIDGVGILKVNPFVTFKVLFQCKRYGEKNPVQRQHIAEFRNSLIGRADKGIFITTSYFTADAIREASREGAQAIELVDSEKLVELIEENELGLKPIKSFKIKYEFFQQFEK</sequence>
<feature type="domain" description="Restriction system protein Mrr-like N-terminal" evidence="2">
    <location>
        <begin position="9"/>
        <end position="91"/>
    </location>
</feature>
<reference evidence="3 4" key="1">
    <citation type="submission" date="2013-04" db="EMBL/GenBank/DDBJ databases">
        <authorList>
            <person name="Harkins D.M."/>
            <person name="Durkin A.S."/>
            <person name="Brinkac L.M."/>
            <person name="Haft D.H."/>
            <person name="Selengut J.D."/>
            <person name="Sanka R."/>
            <person name="DePew J."/>
            <person name="Purushe J."/>
            <person name="Hartskeerl R.A."/>
            <person name="Ahmed A."/>
            <person name="van der Linden H."/>
            <person name="Goris M.G.A."/>
            <person name="Vinetz J.M."/>
            <person name="Sutton G.G."/>
            <person name="Nierman W.C."/>
            <person name="Fouts D.E."/>
        </authorList>
    </citation>
    <scope>NUCLEOTIDE SEQUENCE [LARGE SCALE GENOMIC DNA]</scope>
    <source>
        <strain evidence="3 4">Sao Paulo</strain>
    </source>
</reference>
<organism evidence="3 4">
    <name type="scientific">Leptospira yanagawae serovar Saopaulo str. Sao Paulo = ATCC 700523</name>
    <dbReference type="NCBI Taxonomy" id="1249483"/>
    <lineage>
        <taxon>Bacteria</taxon>
        <taxon>Pseudomonadati</taxon>
        <taxon>Spirochaetota</taxon>
        <taxon>Spirochaetia</taxon>
        <taxon>Leptospirales</taxon>
        <taxon>Leptospiraceae</taxon>
        <taxon>Leptospira</taxon>
    </lineage>
</organism>
<protein>
    <submittedName>
        <fullName evidence="3">Restriction endonuclease</fullName>
    </submittedName>
</protein>
<dbReference type="InterPro" id="IPR007560">
    <property type="entry name" value="Restrct_endonuc_IV_Mrr"/>
</dbReference>
<dbReference type="GO" id="GO:0009307">
    <property type="term" value="P:DNA restriction-modification system"/>
    <property type="evidence" value="ECO:0007669"/>
    <property type="project" value="InterPro"/>
</dbReference>
<evidence type="ECO:0000259" key="2">
    <source>
        <dbReference type="Pfam" id="PF14338"/>
    </source>
</evidence>
<dbReference type="PANTHER" id="PTHR30015:SF7">
    <property type="entry name" value="TYPE IV METHYL-DIRECTED RESTRICTION ENZYME ECOKMRR"/>
    <property type="match status" value="1"/>
</dbReference>
<dbReference type="RefSeq" id="WP_015678426.1">
    <property type="nucleotide sequence ID" value="NZ_AOGX02000028.1"/>
</dbReference>
<dbReference type="PANTHER" id="PTHR30015">
    <property type="entry name" value="MRR RESTRICTION SYSTEM PROTEIN"/>
    <property type="match status" value="1"/>
</dbReference>
<proteinExistence type="predicted"/>
<dbReference type="Proteomes" id="UP000013996">
    <property type="component" value="Unassembled WGS sequence"/>
</dbReference>